<name>A0A1I3XQT6_9PROT</name>
<proteinExistence type="predicted"/>
<dbReference type="Gene3D" id="2.150.10.10">
    <property type="entry name" value="Serralysin-like metalloprotease, C-terminal"/>
    <property type="match status" value="19"/>
</dbReference>
<dbReference type="PANTHER" id="PTHR38340">
    <property type="entry name" value="S-LAYER PROTEIN"/>
    <property type="match status" value="1"/>
</dbReference>
<keyword evidence="5" id="KW-1185">Reference proteome</keyword>
<dbReference type="InterPro" id="IPR050557">
    <property type="entry name" value="RTX_toxin/Mannuronan_C5-epim"/>
</dbReference>
<feature type="compositionally biased region" description="Low complexity" evidence="3">
    <location>
        <begin position="2519"/>
        <end position="2533"/>
    </location>
</feature>
<dbReference type="STRING" id="1123062.SAMN02745775_101575"/>
<feature type="compositionally biased region" description="Basic and acidic residues" evidence="3">
    <location>
        <begin position="3812"/>
        <end position="3825"/>
    </location>
</feature>
<feature type="region of interest" description="Disordered" evidence="3">
    <location>
        <begin position="429"/>
        <end position="455"/>
    </location>
</feature>
<dbReference type="EMBL" id="FOSQ01000001">
    <property type="protein sequence ID" value="SFK22017.1"/>
    <property type="molecule type" value="Genomic_DNA"/>
</dbReference>
<dbReference type="PANTHER" id="PTHR38340:SF1">
    <property type="entry name" value="S-LAYER PROTEIN"/>
    <property type="match status" value="1"/>
</dbReference>
<protein>
    <submittedName>
        <fullName evidence="4">Hemolysin-type calcium-binding repeat-containing protein</fullName>
    </submittedName>
</protein>
<evidence type="ECO:0000256" key="3">
    <source>
        <dbReference type="SAM" id="MobiDB-lite"/>
    </source>
</evidence>
<dbReference type="PRINTS" id="PR00313">
    <property type="entry name" value="CABNDNGRPT"/>
</dbReference>
<feature type="region of interest" description="Disordered" evidence="3">
    <location>
        <begin position="2518"/>
        <end position="2558"/>
    </location>
</feature>
<sequence>MEGTDTLKFPVSRDGFLGPDHRTVQVTFNDEEEGWDAYWEDSAELIEVPQSLITLIIGTGGIAGAGVVAAATAIAIANEDVLRFFFDPGEILGEIPIIGGLLGSLPLTFPVLLEAGSADSVRGTTGRDWLLGGSSNDTLYGLGGDDKLEGGEREDIIYGGAGDDLITGGGDSEEADETHTDGSSQWAEKIQGRADITWDGDTLYGEAGADVVRGDYGSDYLSGGTGWDALMGGMGNDTLFGDEGNDLLVDGGDVRDRDFEWISLDDLASPSNVADPVGFIQGKLRDFGVFLIMEFAVSSPENDVLYGGDGRDTILAGQGTNQLYGGYGDDSIQGGSGRDTINGDKLVRWSGSYNGQAMVDTYGDGWGADTIDGGYGQDVLEGGDGDDVITDPGSNGHTFGTSLANLFGGGKKVAETDFLYGGNGNDTVGSGKRFDPSRLEGEAGDDELRSGNGADTMVGGAGNDSYYGIDSGDQIIELADGGSDWIYVFGSFTLSLNIERVTTSTELDPDLFAGYALRTTSITVTGNFQDNWFKAGWSGDVFIGGAGNDTYIGTENIVEEAGGGFDMVIVREGGRLRDNIEAMELASGNADGNNQDNLLRVTSVQYDGLIQGFGGNDTIAVENSVHSAVRGDGRGNMSGQLGAQTRFDDRNATLDGGEGNDSIIANDQDTTLIGGVGDDTLAGGRGRDWLSGGAGNDLYRFSGGDTITGETAGADTIESVDDVSMGRGIEVLRLTGTTSAGGVGSADANLMIGNAGANRLLGQSGDDTLDGGQGSDTLEGSSGNDLLADSAEAMPTLTSSFDRGLSASVWERDSDSIRVSDRLIETVLVDTAQNGTRALYALSADQRYLVFTSTPGLIDEGRGNTPVLFRMDLLTRDILKVPGSDLGSVSDPSVSVDGNLVAFTFTEGGVQKIGLSWFQALPNQTWPRQNGQYFEVASNWYASAANRAGEAADGDSRNAVLSADGGWLAFETLASNLSRTPQGELLDLVPNDTNGTWDIYLRSTAPIGAVDYYDGSAGYSVAYGNMTRVSIGVGGAQSNGASVSADLSTDGRFVAFLSDASNLVVNDTNGLRDAFVRDVELGVTHLITAGANAATTRVALSDDGQTVAFITRATNIAAVLRPGEARPGWLDAALSDGQPHIYVHNRATGETVVLTDRDGTVVTAREDIALSLWNADGRLWLSYGTANSASGGIEQMRTVDEYFGRVSNDLLEGDTGDDTLSGGVGADTLDGGTGADSLSGGAGRDTYILTDALDRFAADTGEGNVLRTALDYDAADYPVFFDTVRLLNAEGVDFARGGERNETLEGNVRADTLMGAGGDDSLLGGGGTDSLEGGAGADTLDGGSGADTMSGGPGQDVFFIGNAGDRIIDIGGGMRIIANTSVTVDNLLPGTAAPVAVTLIGSSQANVSLAGMEAQGAATLIGNEAANRLTGGSGHDSIEGGAGADTLVGGAGNDSLFGGADDDLVAYETAWLQATVSFFGFGGGAVALAGGERDVFGSDVERVSFNGLVGTLEQAVRASASAMAVTANGVTATATAANSFATTSLRISQTATAGQVVATIAVTDINAPFGDTQSLFWVGSEAERLGLDRLFQITNNQIVVRAGADLSQLPASFSANIAARGLDELQRGFSFRFTIAIDPVDRSGTDGADSLAGAGADDTLRGLGGDDSLAGGAGNDSIQAGGGADSVSAGLGADAVAGGEGADTLLGGADADVLSGEAGADILRGEDGADTVSGGDGADLLQGDAGADSLRGDADADTLLGGADADTLDGGVGADSLVGGTGDDFYRLDNVGDVVVEAANGGADTIEAAFVPSFANIEYLRLTGVLALSATGSAGGETIEGNGANNALSGLGGDDALIGNAGDDTLTGGAGRDTLAGGADEGDLAVFSAAWSQIALVAADGGYWLRDGTDAAGASVAGLSGLWHDRLTGIEFVNFAGRQGRIADAVAAAAEGMTLTDPSPGDDGGITLMVSAGAGTVLGRLATTDRNAALGDVQSFAFADAAGGLSAAAAAAAFEIVGQEIRLRDPAALAGRVAGDVLTLAVTATGLDGLSLTRSFAVTLTTLDVAVSGTEGADTLNGGVGNDGIAGLGGADLLGGAGGADTLLGGLGADTLSGGDEADLLRGEAGDDVLTGGAGADTLDGGLGTDRATYTGAWTPTRVTASGAGFAVDGDRLLGVEQVSFGTTTGLLADAVAAAPTGIVLGTGASGPGVIGTLSASASGGTSLGAITVMDPNRAFGETYTYAITGQVGTRNAASVFEVVNGQLRVIDTFLQEGILSGAIRPGVGFTLRVTGQDGLSFEQRIDIDVVGLAQSLRGGDGAETLTGGVGNDSIHGGGGNDVIFGGGGADSLVGGAGDDYLDGNAGADTIAFDEITDELRYDLFDLVVTSVSGIDLDARIRQFAPDSAAMQMFGPQIQLLGSDFMVIRGTSVRADRIAGNAGDNLFYLHNDHTLYGGADTVAGGGGNDTYWLDGDEQVTELAGGGFDVVFSNGSRGAFVLSDNLETLTLIGELDADGGGNAGDNTIEGNAGANSLAGNGGDDRISGMAGDDRLSGGQGDDDLGGGEGLDTAVFGAAWADVVVAQLQDGVYAVTGPEGADTVTDVERLAFAGSEGDIADAIASAASAIALTPADLPFDAAAGTELGLVTVTDRNAAFGDVNTIGFRDAAGGLTAAEAAALFVLVAQDGGTRIEVRGDTVLEAYAGRTLTIRLAATGLDGLTTEADFAVVIGPGGVELEGTEGADTLIAGTGRDTLLGFEGDDTLLGGTRADTLDGGSGADSMVGGAGNDTFAVDDAGDRILEVFGEGTDRVITTVEDYVLADRVEELELAPGVLRATAHDSFSLMLGNDGDNRLDSGGGNGTLAGGAGDDVYVHILTRSRPLASSFPTIVETAGGGIDELRVRVADWNAALPDFVENMTLLSDSATHLSGTGNTLDNRMVAGGGNDYLGGLGGADTLDGGAGRDWLDGGEGDDLLMGGLGADTLRGGAGNDTYEGVEEGDSLLDLGGADALRGTSSITLRDEAIENLLLTGTADADGTGHGGNNLLSGNAGANRLSGQGGADTLLGDAGADTLVGGGGDDSLVGGSGQDVAVYDAAWSDLRVEAVTGGWRVTDLRGGAPLGIDTLVGVEAIQINGVVTTISDAVAQAASLVLLIPTDTTQPVGFTQIVAPGLATGAVLGRIGAVDANVPFGDTQTLTLADVAGDAVDATTLFHIADGRLVVTDGAALAGMAGQTLRVEIRATGLDGLTGSSTLEFVVGEGGRTLEGTSGADTLTGGGGNDLLSGLGGDDLIDGGTGADTMQGGAGNDAYSVGAGDVVREAAGGGADTVIATIDHVLADEVEDLILGALSGLSGTGNALANRITGLGDSNRLSGEGGADTLLGDGGADTLLGGAGDDALLGGLGDDSLSGGEGSGDTAVTDLGWLQLSIRLGSGGTVVMEGEGADTLSGVEFLTAGGVTGRLADAVGQAASAIAVTDPTPGSGSAITLYGLAAGGALVAELSATDANAAFGDLQSFSFGDAAGGLTAAQAEAFFVIDGNAIRVRGGATLPLSTDLVVALVATGLDGLSTTRVVTIAVDGGNVATPVAVEDFGGGTEDEAIVVDVIANDTDADEVDVLTIATGAAAPRITGIRFGADTTVIDAATGAIEVNGIATTGAALIAALQARLSVEGGTSIRFERSPLLEALLNDELPLIGETAQGPGVAYIEVAYSVIDAVGHVSTARGKVEIAVFGRNEEIFGTSGQETLRGLAGNSADLIVTGGGADMLRGGGGDDVLSVMTALGTDAGTAGAVLLGGAGNDQLNGGRGADLLRGGDGNDELRSDWRRGRDGDGNDTLLGEGGDDILIGGAGADRFQGGAGNDLIRDESGANDGAADVAVYSAGWANYRVAWNAGGGFYTVTDLRAAGTPGHDGVDTVQGAIERLQFSGGSGVITDAVGVAASKVTLTLSGGRVGVMAGDGAGTAIATLSAIDANSAFGDVQRFTFGDAAGGLDAAEAAALFRIDGRVVSVAADGAFAALGTTEVVVRIVSTGLDGLSASTDVTIRVFGAGVDRVRLGTDGNDSIAARAGTERDLILGGAGDDTLRGGEGADTLDGGAGNDLYRPAGTDDVIREVAGGGADTVRSETDWTLGDHLEHLLLTGSAGLRGTGNTLDNRITGTSYADTLSGEGGADTLVGGRGADSLSGGADADIFLWNLWREGGDSVADFTAGVDRIVVKAAGFGGGLVEGALSAAQFRSGATVSDSPGGLGQFVYEDAAGRLWWDADGAGGRAVLIATFTGMPALSAMDIQVIA</sequence>
<dbReference type="SUPFAM" id="SSF51120">
    <property type="entry name" value="beta-Roll"/>
    <property type="match status" value="21"/>
</dbReference>
<feature type="region of interest" description="Disordered" evidence="3">
    <location>
        <begin position="3799"/>
        <end position="3833"/>
    </location>
</feature>
<feature type="compositionally biased region" description="Low complexity" evidence="3">
    <location>
        <begin position="1218"/>
        <end position="1237"/>
    </location>
</feature>
<reference evidence="4 5" key="1">
    <citation type="submission" date="2016-10" db="EMBL/GenBank/DDBJ databases">
        <authorList>
            <person name="de Groot N.N."/>
        </authorList>
    </citation>
    <scope>NUCLEOTIDE SEQUENCE [LARGE SCALE GENOMIC DNA]</scope>
    <source>
        <strain evidence="4 5">DSM 19981</strain>
    </source>
</reference>
<feature type="compositionally biased region" description="Basic and acidic residues" evidence="3">
    <location>
        <begin position="432"/>
        <end position="449"/>
    </location>
</feature>
<feature type="compositionally biased region" description="Basic and acidic residues" evidence="3">
    <location>
        <begin position="2537"/>
        <end position="2550"/>
    </location>
</feature>
<dbReference type="RefSeq" id="WP_092955193.1">
    <property type="nucleotide sequence ID" value="NZ_FOSQ01000001.1"/>
</dbReference>
<feature type="compositionally biased region" description="Polar residues" evidence="3">
    <location>
        <begin position="775"/>
        <end position="784"/>
    </location>
</feature>
<gene>
    <name evidence="4" type="ORF">SAMN02745775_101575</name>
</gene>
<evidence type="ECO:0000313" key="4">
    <source>
        <dbReference type="EMBL" id="SFK22017.1"/>
    </source>
</evidence>
<feature type="region of interest" description="Disordered" evidence="3">
    <location>
        <begin position="763"/>
        <end position="786"/>
    </location>
</feature>
<dbReference type="SUPFAM" id="SSF82171">
    <property type="entry name" value="DPP6 N-terminal domain-like"/>
    <property type="match status" value="1"/>
</dbReference>
<dbReference type="GO" id="GO:0005576">
    <property type="term" value="C:extracellular region"/>
    <property type="evidence" value="ECO:0007669"/>
    <property type="project" value="UniProtKB-SubCell"/>
</dbReference>
<feature type="region of interest" description="Disordered" evidence="3">
    <location>
        <begin position="1214"/>
        <end position="1237"/>
    </location>
</feature>
<dbReference type="Proteomes" id="UP000199473">
    <property type="component" value="Unassembled WGS sequence"/>
</dbReference>
<accession>A0A1I3XQT6</accession>
<dbReference type="InterPro" id="IPR001343">
    <property type="entry name" value="Hemolysn_Ca-bd"/>
</dbReference>
<evidence type="ECO:0000256" key="1">
    <source>
        <dbReference type="ARBA" id="ARBA00004613"/>
    </source>
</evidence>
<feature type="region of interest" description="Disordered" evidence="3">
    <location>
        <begin position="1725"/>
        <end position="1746"/>
    </location>
</feature>
<dbReference type="InterPro" id="IPR011049">
    <property type="entry name" value="Serralysin-like_metalloprot_C"/>
</dbReference>
<evidence type="ECO:0000256" key="2">
    <source>
        <dbReference type="ARBA" id="ARBA00022525"/>
    </source>
</evidence>
<dbReference type="InterPro" id="IPR018511">
    <property type="entry name" value="Hemolysin-typ_Ca-bd_CS"/>
</dbReference>
<dbReference type="PROSITE" id="PS00330">
    <property type="entry name" value="HEMOLYSIN_CALCIUM"/>
    <property type="match status" value="32"/>
</dbReference>
<evidence type="ECO:0000313" key="5">
    <source>
        <dbReference type="Proteomes" id="UP000199473"/>
    </source>
</evidence>
<dbReference type="GO" id="GO:0005509">
    <property type="term" value="F:calcium ion binding"/>
    <property type="evidence" value="ECO:0007669"/>
    <property type="project" value="InterPro"/>
</dbReference>
<organism evidence="4 5">
    <name type="scientific">Falsiroseomonas stagni DSM 19981</name>
    <dbReference type="NCBI Taxonomy" id="1123062"/>
    <lineage>
        <taxon>Bacteria</taxon>
        <taxon>Pseudomonadati</taxon>
        <taxon>Pseudomonadota</taxon>
        <taxon>Alphaproteobacteria</taxon>
        <taxon>Acetobacterales</taxon>
        <taxon>Roseomonadaceae</taxon>
        <taxon>Falsiroseomonas</taxon>
    </lineage>
</organism>
<dbReference type="Pfam" id="PF00353">
    <property type="entry name" value="HemolysinCabind"/>
    <property type="match status" value="33"/>
</dbReference>
<keyword evidence="2" id="KW-0964">Secreted</keyword>
<comment type="subcellular location">
    <subcellularLocation>
        <location evidence="1">Secreted</location>
    </subcellularLocation>
</comment>